<evidence type="ECO:0000313" key="2">
    <source>
        <dbReference type="EMBL" id="TWA61023.1"/>
    </source>
</evidence>
<accession>A0A560AKX6</accession>
<reference evidence="2 3" key="1">
    <citation type="submission" date="2019-06" db="EMBL/GenBank/DDBJ databases">
        <title>Genomic Encyclopedia of Type Strains, Phase IV (KMG-V): Genome sequencing to study the core and pangenomes of soil and plant-associated prokaryotes.</title>
        <authorList>
            <person name="Whitman W."/>
        </authorList>
    </citation>
    <scope>NUCLEOTIDE SEQUENCE [LARGE SCALE GENOMIC DNA]</scope>
    <source>
        <strain evidence="2 3">BR 11796</strain>
    </source>
</reference>
<dbReference type="EMBL" id="VITF01000018">
    <property type="protein sequence ID" value="TWA61023.1"/>
    <property type="molecule type" value="Genomic_DNA"/>
</dbReference>
<dbReference type="AlphaFoldDB" id="A0A560AKX6"/>
<dbReference type="Proteomes" id="UP000316083">
    <property type="component" value="Unassembled WGS sequence"/>
</dbReference>
<gene>
    <name evidence="2" type="ORF">FBZ82_11824</name>
</gene>
<name>A0A560AKX6_AZOBR</name>
<dbReference type="RefSeq" id="WP_145679448.1">
    <property type="nucleotide sequence ID" value="NZ_VITF01000018.1"/>
</dbReference>
<evidence type="ECO:0000259" key="1">
    <source>
        <dbReference type="Pfam" id="PF13524"/>
    </source>
</evidence>
<evidence type="ECO:0000313" key="3">
    <source>
        <dbReference type="Proteomes" id="UP000316083"/>
    </source>
</evidence>
<dbReference type="InterPro" id="IPR055259">
    <property type="entry name" value="YkvP/CgeB_Glyco_trans-like"/>
</dbReference>
<dbReference type="Gene3D" id="3.40.50.2000">
    <property type="entry name" value="Glycogen Phosphorylase B"/>
    <property type="match status" value="1"/>
</dbReference>
<dbReference type="GO" id="GO:0016740">
    <property type="term" value="F:transferase activity"/>
    <property type="evidence" value="ECO:0007669"/>
    <property type="project" value="UniProtKB-KW"/>
</dbReference>
<dbReference type="SUPFAM" id="SSF53756">
    <property type="entry name" value="UDP-Glycosyltransferase/glycogen phosphorylase"/>
    <property type="match status" value="1"/>
</dbReference>
<dbReference type="Pfam" id="PF13524">
    <property type="entry name" value="Glyco_trans_1_2"/>
    <property type="match status" value="1"/>
</dbReference>
<feature type="domain" description="Spore protein YkvP/CgeB glycosyl transferase-like" evidence="1">
    <location>
        <begin position="246"/>
        <end position="380"/>
    </location>
</feature>
<protein>
    <submittedName>
        <fullName evidence="2">Glycosyl transferase family 1</fullName>
    </submittedName>
</protein>
<organism evidence="2 3">
    <name type="scientific">Azospirillum brasilense</name>
    <dbReference type="NCBI Taxonomy" id="192"/>
    <lineage>
        <taxon>Bacteria</taxon>
        <taxon>Pseudomonadati</taxon>
        <taxon>Pseudomonadota</taxon>
        <taxon>Alphaproteobacteria</taxon>
        <taxon>Rhodospirillales</taxon>
        <taxon>Azospirillaceae</taxon>
        <taxon>Azospirillum</taxon>
    </lineage>
</organism>
<sequence length="385" mass="43098">MMARPPRIALFAPASPLYVNVLMGLRAGFAELGVDAHAGWPLPDGRLLTAFLGNFRPDAILEINRCRDQITGCDVRCRHLAWMQDFQYDGQRLLDRFGGSDLFYFMLPPDIYGIDPATLPAWWYLWPGVNPDIHCPKPTEPLWDLSLIGHMYPPPPEAVMQAAVEVDGQVVGTFAEFADAFLASPIGYADIRLGAVHSFLVDECARRGVMLSPKALDGNALFLFDEVLLRIKDRRAVADAMLRVSSKVRFFGNLGWVLWPDYARRYGGELVDPHDLATAYRSSRLTVNNSAWPLHFRTLDAMGCGSAVMINRVCRPDVDEHFHSDFQPGTHYVSYDATDFEDAAARALRDDAARMRMGAAAAEVIARKHLWRHRAEQILANLDAL</sequence>
<proteinExistence type="predicted"/>
<keyword evidence="2" id="KW-0808">Transferase</keyword>
<comment type="caution">
    <text evidence="2">The sequence shown here is derived from an EMBL/GenBank/DDBJ whole genome shotgun (WGS) entry which is preliminary data.</text>
</comment>